<keyword evidence="2" id="KW-1185">Reference proteome</keyword>
<evidence type="ECO:0000313" key="2">
    <source>
        <dbReference type="Proteomes" id="UP000186922"/>
    </source>
</evidence>
<organism evidence="1 2">
    <name type="scientific">Ramazzottius varieornatus</name>
    <name type="common">Water bear</name>
    <name type="synonym">Tardigrade</name>
    <dbReference type="NCBI Taxonomy" id="947166"/>
    <lineage>
        <taxon>Eukaryota</taxon>
        <taxon>Metazoa</taxon>
        <taxon>Ecdysozoa</taxon>
        <taxon>Tardigrada</taxon>
        <taxon>Eutardigrada</taxon>
        <taxon>Parachela</taxon>
        <taxon>Hypsibioidea</taxon>
        <taxon>Ramazzottiidae</taxon>
        <taxon>Ramazzottius</taxon>
    </lineage>
</organism>
<dbReference type="Proteomes" id="UP000186922">
    <property type="component" value="Unassembled WGS sequence"/>
</dbReference>
<comment type="caution">
    <text evidence="1">The sequence shown here is derived from an EMBL/GenBank/DDBJ whole genome shotgun (WGS) entry which is preliminary data.</text>
</comment>
<gene>
    <name evidence="1" type="primary">RvY_11563-1</name>
    <name evidence="1" type="synonym">RvY_11563.1</name>
    <name evidence="1" type="ORF">RvY_11563</name>
</gene>
<evidence type="ECO:0000313" key="1">
    <source>
        <dbReference type="EMBL" id="GAV00761.1"/>
    </source>
</evidence>
<name>A0A1D1VIK7_RAMVA</name>
<proteinExistence type="predicted"/>
<sequence>MVADLHKVGIKDSEAKEASYIIYRHLRPVNQAILEHNNQAYAHYWNNLVLPYTEYQTMMKLMENWMSKGVLGRNSTAPYSILATLRNWWNIELVYLS</sequence>
<reference evidence="1 2" key="1">
    <citation type="journal article" date="2016" name="Nat. Commun.">
        <title>Extremotolerant tardigrade genome and improved radiotolerance of human cultured cells by tardigrade-unique protein.</title>
        <authorList>
            <person name="Hashimoto T."/>
            <person name="Horikawa D.D."/>
            <person name="Saito Y."/>
            <person name="Kuwahara H."/>
            <person name="Kozuka-Hata H."/>
            <person name="Shin-I T."/>
            <person name="Minakuchi Y."/>
            <person name="Ohishi K."/>
            <person name="Motoyama A."/>
            <person name="Aizu T."/>
            <person name="Enomoto A."/>
            <person name="Kondo K."/>
            <person name="Tanaka S."/>
            <person name="Hara Y."/>
            <person name="Koshikawa S."/>
            <person name="Sagara H."/>
            <person name="Miura T."/>
            <person name="Yokobori S."/>
            <person name="Miyagawa K."/>
            <person name="Suzuki Y."/>
            <person name="Kubo T."/>
            <person name="Oyama M."/>
            <person name="Kohara Y."/>
            <person name="Fujiyama A."/>
            <person name="Arakawa K."/>
            <person name="Katayama T."/>
            <person name="Toyoda A."/>
            <person name="Kunieda T."/>
        </authorList>
    </citation>
    <scope>NUCLEOTIDE SEQUENCE [LARGE SCALE GENOMIC DNA]</scope>
    <source>
        <strain evidence="1 2">YOKOZUNA-1</strain>
    </source>
</reference>
<protein>
    <submittedName>
        <fullName evidence="1">Uncharacterized protein</fullName>
    </submittedName>
</protein>
<accession>A0A1D1VIK7</accession>
<dbReference type="EMBL" id="BDGG01000006">
    <property type="protein sequence ID" value="GAV00761.1"/>
    <property type="molecule type" value="Genomic_DNA"/>
</dbReference>
<dbReference type="AlphaFoldDB" id="A0A1D1VIK7"/>